<dbReference type="HOGENOM" id="CLU_2981188_0_0_1"/>
<evidence type="ECO:0000313" key="1">
    <source>
        <dbReference type="EMBL" id="EFX72475.1"/>
    </source>
</evidence>
<protein>
    <submittedName>
        <fullName evidence="1">Uncharacterized protein</fullName>
    </submittedName>
</protein>
<reference evidence="1 2" key="1">
    <citation type="journal article" date="2011" name="Science">
        <title>The ecoresponsive genome of Daphnia pulex.</title>
        <authorList>
            <person name="Colbourne J.K."/>
            <person name="Pfrender M.E."/>
            <person name="Gilbert D."/>
            <person name="Thomas W.K."/>
            <person name="Tucker A."/>
            <person name="Oakley T.H."/>
            <person name="Tokishita S."/>
            <person name="Aerts A."/>
            <person name="Arnold G.J."/>
            <person name="Basu M.K."/>
            <person name="Bauer D.J."/>
            <person name="Caceres C.E."/>
            <person name="Carmel L."/>
            <person name="Casola C."/>
            <person name="Choi J.H."/>
            <person name="Detter J.C."/>
            <person name="Dong Q."/>
            <person name="Dusheyko S."/>
            <person name="Eads B.D."/>
            <person name="Frohlich T."/>
            <person name="Geiler-Samerotte K.A."/>
            <person name="Gerlach D."/>
            <person name="Hatcher P."/>
            <person name="Jogdeo S."/>
            <person name="Krijgsveld J."/>
            <person name="Kriventseva E.V."/>
            <person name="Kultz D."/>
            <person name="Laforsch C."/>
            <person name="Lindquist E."/>
            <person name="Lopez J."/>
            <person name="Manak J.R."/>
            <person name="Muller J."/>
            <person name="Pangilinan J."/>
            <person name="Patwardhan R.P."/>
            <person name="Pitluck S."/>
            <person name="Pritham E.J."/>
            <person name="Rechtsteiner A."/>
            <person name="Rho M."/>
            <person name="Rogozin I.B."/>
            <person name="Sakarya O."/>
            <person name="Salamov A."/>
            <person name="Schaack S."/>
            <person name="Shapiro H."/>
            <person name="Shiga Y."/>
            <person name="Skalitzky C."/>
            <person name="Smith Z."/>
            <person name="Souvorov A."/>
            <person name="Sung W."/>
            <person name="Tang Z."/>
            <person name="Tsuchiya D."/>
            <person name="Tu H."/>
            <person name="Vos H."/>
            <person name="Wang M."/>
            <person name="Wolf Y.I."/>
            <person name="Yamagata H."/>
            <person name="Yamada T."/>
            <person name="Ye Y."/>
            <person name="Shaw J.R."/>
            <person name="Andrews J."/>
            <person name="Crease T.J."/>
            <person name="Tang H."/>
            <person name="Lucas S.M."/>
            <person name="Robertson H.M."/>
            <person name="Bork P."/>
            <person name="Koonin E.V."/>
            <person name="Zdobnov E.M."/>
            <person name="Grigoriev I.V."/>
            <person name="Lynch M."/>
            <person name="Boore J.L."/>
        </authorList>
    </citation>
    <scope>NUCLEOTIDE SEQUENCE [LARGE SCALE GENOMIC DNA]</scope>
</reference>
<dbReference type="InParanoid" id="E9H6X7"/>
<organism evidence="1 2">
    <name type="scientific">Daphnia pulex</name>
    <name type="common">Water flea</name>
    <dbReference type="NCBI Taxonomy" id="6669"/>
    <lineage>
        <taxon>Eukaryota</taxon>
        <taxon>Metazoa</taxon>
        <taxon>Ecdysozoa</taxon>
        <taxon>Arthropoda</taxon>
        <taxon>Crustacea</taxon>
        <taxon>Branchiopoda</taxon>
        <taxon>Diplostraca</taxon>
        <taxon>Cladocera</taxon>
        <taxon>Anomopoda</taxon>
        <taxon>Daphniidae</taxon>
        <taxon>Daphnia</taxon>
    </lineage>
</organism>
<gene>
    <name evidence="1" type="ORF">DAPPUDRAFT_254463</name>
</gene>
<evidence type="ECO:0000313" key="2">
    <source>
        <dbReference type="Proteomes" id="UP000000305"/>
    </source>
</evidence>
<accession>E9H6X7</accession>
<proteinExistence type="predicted"/>
<keyword evidence="2" id="KW-1185">Reference proteome</keyword>
<dbReference type="Proteomes" id="UP000000305">
    <property type="component" value="Unassembled WGS sequence"/>
</dbReference>
<dbReference type="KEGG" id="dpx:DAPPUDRAFT_254463"/>
<sequence length="58" mass="6515">MAHYYYKAIGSRPHVAAKVDDFTLGEKEKGNTGLRAHSPQLSGRIQNYYSGQCYGQHN</sequence>
<dbReference type="EMBL" id="GL732599">
    <property type="protein sequence ID" value="EFX72475.1"/>
    <property type="molecule type" value="Genomic_DNA"/>
</dbReference>
<dbReference type="AlphaFoldDB" id="E9H6X7"/>
<name>E9H6X7_DAPPU</name>